<gene>
    <name evidence="2" type="ORF">SS1G_07140</name>
</gene>
<evidence type="ECO:0000313" key="3">
    <source>
        <dbReference type="Proteomes" id="UP000001312"/>
    </source>
</evidence>
<keyword evidence="3" id="KW-1185">Reference proteome</keyword>
<evidence type="ECO:0000313" key="2">
    <source>
        <dbReference type="EMBL" id="EDO04657.1"/>
    </source>
</evidence>
<dbReference type="InParanoid" id="A7EP91"/>
<sequence>MVAKAPSLRKNAENQRATIRRQHRVTGPANTTEEHLRIIIEGMVALAVFGSAFIVTSSQDSGLIARVKVTAKTTPSNPERILVSFTHGLVLDDLDLNKERSGNAADGDQFPQNEKQRS</sequence>
<dbReference type="Proteomes" id="UP000001312">
    <property type="component" value="Unassembled WGS sequence"/>
</dbReference>
<dbReference type="HOGENOM" id="CLU_2074543_0_0_1"/>
<accession>A7EP91</accession>
<dbReference type="GeneID" id="5487764"/>
<dbReference type="AlphaFoldDB" id="A7EP91"/>
<dbReference type="KEGG" id="ssl:SS1G_07140"/>
<feature type="region of interest" description="Disordered" evidence="1">
    <location>
        <begin position="1"/>
        <end position="31"/>
    </location>
</feature>
<protein>
    <submittedName>
        <fullName evidence="2">Uncharacterized protein</fullName>
    </submittedName>
</protein>
<organism evidence="2 3">
    <name type="scientific">Sclerotinia sclerotiorum (strain ATCC 18683 / 1980 / Ss-1)</name>
    <name type="common">White mold</name>
    <name type="synonym">Whetzelinia sclerotiorum</name>
    <dbReference type="NCBI Taxonomy" id="665079"/>
    <lineage>
        <taxon>Eukaryota</taxon>
        <taxon>Fungi</taxon>
        <taxon>Dikarya</taxon>
        <taxon>Ascomycota</taxon>
        <taxon>Pezizomycotina</taxon>
        <taxon>Leotiomycetes</taxon>
        <taxon>Helotiales</taxon>
        <taxon>Sclerotiniaceae</taxon>
        <taxon>Sclerotinia</taxon>
    </lineage>
</organism>
<evidence type="ECO:0000256" key="1">
    <source>
        <dbReference type="SAM" id="MobiDB-lite"/>
    </source>
</evidence>
<reference evidence="3" key="1">
    <citation type="journal article" date="2011" name="PLoS Genet.">
        <title>Genomic analysis of the necrotrophic fungal pathogens Sclerotinia sclerotiorum and Botrytis cinerea.</title>
        <authorList>
            <person name="Amselem J."/>
            <person name="Cuomo C.A."/>
            <person name="van Kan J.A."/>
            <person name="Viaud M."/>
            <person name="Benito E.P."/>
            <person name="Couloux A."/>
            <person name="Coutinho P.M."/>
            <person name="de Vries R.P."/>
            <person name="Dyer P.S."/>
            <person name="Fillinger S."/>
            <person name="Fournier E."/>
            <person name="Gout L."/>
            <person name="Hahn M."/>
            <person name="Kohn L."/>
            <person name="Lapalu N."/>
            <person name="Plummer K.M."/>
            <person name="Pradier J.M."/>
            <person name="Quevillon E."/>
            <person name="Sharon A."/>
            <person name="Simon A."/>
            <person name="ten Have A."/>
            <person name="Tudzynski B."/>
            <person name="Tudzynski P."/>
            <person name="Wincker P."/>
            <person name="Andrew M."/>
            <person name="Anthouard V."/>
            <person name="Beever R.E."/>
            <person name="Beffa R."/>
            <person name="Benoit I."/>
            <person name="Bouzid O."/>
            <person name="Brault B."/>
            <person name="Chen Z."/>
            <person name="Choquer M."/>
            <person name="Collemare J."/>
            <person name="Cotton P."/>
            <person name="Danchin E.G."/>
            <person name="Da Silva C."/>
            <person name="Gautier A."/>
            <person name="Giraud C."/>
            <person name="Giraud T."/>
            <person name="Gonzalez C."/>
            <person name="Grossetete S."/>
            <person name="Guldener U."/>
            <person name="Henrissat B."/>
            <person name="Howlett B.J."/>
            <person name="Kodira C."/>
            <person name="Kretschmer M."/>
            <person name="Lappartient A."/>
            <person name="Leroch M."/>
            <person name="Levis C."/>
            <person name="Mauceli E."/>
            <person name="Neuveglise C."/>
            <person name="Oeser B."/>
            <person name="Pearson M."/>
            <person name="Poulain J."/>
            <person name="Poussereau N."/>
            <person name="Quesneville H."/>
            <person name="Rascle C."/>
            <person name="Schumacher J."/>
            <person name="Segurens B."/>
            <person name="Sexton A."/>
            <person name="Silva E."/>
            <person name="Sirven C."/>
            <person name="Soanes D.M."/>
            <person name="Talbot N.J."/>
            <person name="Templeton M."/>
            <person name="Yandava C."/>
            <person name="Yarden O."/>
            <person name="Zeng Q."/>
            <person name="Rollins J.A."/>
            <person name="Lebrun M.H."/>
            <person name="Dickman M."/>
        </authorList>
    </citation>
    <scope>NUCLEOTIDE SEQUENCE [LARGE SCALE GENOMIC DNA]</scope>
    <source>
        <strain evidence="3">ATCC 18683 / 1980 / Ss-1</strain>
    </source>
</reference>
<name>A7EP91_SCLS1</name>
<dbReference type="RefSeq" id="XP_001591694.1">
    <property type="nucleotide sequence ID" value="XM_001591644.1"/>
</dbReference>
<proteinExistence type="predicted"/>
<dbReference type="EMBL" id="CH476629">
    <property type="protein sequence ID" value="EDO04657.1"/>
    <property type="molecule type" value="Genomic_DNA"/>
</dbReference>